<keyword evidence="4" id="KW-1185">Reference proteome</keyword>
<dbReference type="InterPro" id="IPR056823">
    <property type="entry name" value="TEN-like_YD-shell"/>
</dbReference>
<evidence type="ECO:0000313" key="4">
    <source>
        <dbReference type="Proteomes" id="UP001183824"/>
    </source>
</evidence>
<evidence type="ECO:0000256" key="1">
    <source>
        <dbReference type="ARBA" id="ARBA00022737"/>
    </source>
</evidence>
<dbReference type="InterPro" id="IPR022385">
    <property type="entry name" value="Rhs_assc_core"/>
</dbReference>
<dbReference type="RefSeq" id="WP_311717494.1">
    <property type="nucleotide sequence ID" value="NZ_JAVREZ010000012.1"/>
</dbReference>
<comment type="caution">
    <text evidence="3">The sequence shown here is derived from an EMBL/GenBank/DDBJ whole genome shotgun (WGS) entry which is preliminary data.</text>
</comment>
<gene>
    <name evidence="3" type="ORF">RNB18_31400</name>
</gene>
<reference evidence="4" key="1">
    <citation type="submission" date="2023-07" db="EMBL/GenBank/DDBJ databases">
        <title>30 novel species of actinomycetes from the DSMZ collection.</title>
        <authorList>
            <person name="Nouioui I."/>
        </authorList>
    </citation>
    <scope>NUCLEOTIDE SEQUENCE [LARGE SCALE GENOMIC DNA]</scope>
    <source>
        <strain evidence="4">DSM 41640</strain>
    </source>
</reference>
<dbReference type="EMBL" id="JAVREZ010000012">
    <property type="protein sequence ID" value="MDT0484639.1"/>
    <property type="molecule type" value="Genomic_DNA"/>
</dbReference>
<protein>
    <submittedName>
        <fullName evidence="3">RHS repeat-associated core domain-containing protein</fullName>
    </submittedName>
</protein>
<evidence type="ECO:0000313" key="3">
    <source>
        <dbReference type="EMBL" id="MDT0484639.1"/>
    </source>
</evidence>
<name>A0ABU2VGD9_9ACTN</name>
<proteinExistence type="predicted"/>
<dbReference type="NCBIfam" id="TIGR03696">
    <property type="entry name" value="Rhs_assc_core"/>
    <property type="match status" value="1"/>
</dbReference>
<dbReference type="InterPro" id="IPR050708">
    <property type="entry name" value="T6SS_VgrG/RHS"/>
</dbReference>
<dbReference type="PANTHER" id="PTHR32305">
    <property type="match status" value="1"/>
</dbReference>
<dbReference type="Proteomes" id="UP001183824">
    <property type="component" value="Unassembled WGS sequence"/>
</dbReference>
<accession>A0ABU2VGD9</accession>
<evidence type="ECO:0000259" key="2">
    <source>
        <dbReference type="Pfam" id="PF25023"/>
    </source>
</evidence>
<keyword evidence="1" id="KW-0677">Repeat</keyword>
<dbReference type="Pfam" id="PF25023">
    <property type="entry name" value="TEN_YD-shell"/>
    <property type="match status" value="1"/>
</dbReference>
<feature type="domain" description="Teneurin-like YD-shell" evidence="2">
    <location>
        <begin position="6"/>
        <end position="167"/>
    </location>
</feature>
<dbReference type="Gene3D" id="2.180.10.10">
    <property type="entry name" value="RHS repeat-associated core"/>
    <property type="match status" value="1"/>
</dbReference>
<dbReference type="PANTHER" id="PTHR32305:SF17">
    <property type="entry name" value="TRNA NUCLEASE WAPA"/>
    <property type="match status" value="1"/>
</dbReference>
<sequence length="271" mass="28675">MEGSSTTGYIYDADGSLLIRRNTTGETVLYPGATEVHLDTSTSTIKYWAQRYYSARSAAIAVRSNKSGTSTLSYLAADHDGTSSLALDATTQAITKRYTTPFGAFRTGGTGTWPDDKTFLGKRRDSSSGLTHIGAREYDPVLARFISVDPLLETDKPQTLNGYTYSATATFSDPTGEGLAIGIARLDRVMANAPTVMKAWVDAGCKEAVVEHGTRLGIDVEGVQARDSGDHVVDLKQSPAGQVFDFNPEEGVGLAGVNPGEGTACCAANSP</sequence>
<organism evidence="3 4">
    <name type="scientific">Streptomyces doebereineriae</name>
    <dbReference type="NCBI Taxonomy" id="3075528"/>
    <lineage>
        <taxon>Bacteria</taxon>
        <taxon>Bacillati</taxon>
        <taxon>Actinomycetota</taxon>
        <taxon>Actinomycetes</taxon>
        <taxon>Kitasatosporales</taxon>
        <taxon>Streptomycetaceae</taxon>
        <taxon>Streptomyces</taxon>
    </lineage>
</organism>